<dbReference type="InterPro" id="IPR007156">
    <property type="entry name" value="MamQ_LemA"/>
</dbReference>
<evidence type="ECO:0000256" key="3">
    <source>
        <dbReference type="ARBA" id="ARBA00022692"/>
    </source>
</evidence>
<name>A0ABS9L0S6_9BACT</name>
<dbReference type="PANTHER" id="PTHR34478:SF2">
    <property type="entry name" value="MEMBRANE PROTEIN"/>
    <property type="match status" value="1"/>
</dbReference>
<reference evidence="7" key="1">
    <citation type="submission" date="2022-01" db="EMBL/GenBank/DDBJ databases">
        <authorList>
            <person name="Jo J.-H."/>
            <person name="Im W.-T."/>
        </authorList>
    </citation>
    <scope>NUCLEOTIDE SEQUENCE</scope>
    <source>
        <strain evidence="7">NA20</strain>
    </source>
</reference>
<comment type="similarity">
    <text evidence="2">Belongs to the LemA family.</text>
</comment>
<dbReference type="Proteomes" id="UP001165367">
    <property type="component" value="Unassembled WGS sequence"/>
</dbReference>
<dbReference type="RefSeq" id="WP_237877406.1">
    <property type="nucleotide sequence ID" value="NZ_JAKLTR010000038.1"/>
</dbReference>
<dbReference type="EMBL" id="JAKLTR010000038">
    <property type="protein sequence ID" value="MCG2618173.1"/>
    <property type="molecule type" value="Genomic_DNA"/>
</dbReference>
<keyword evidence="5 6" id="KW-0472">Membrane</keyword>
<organism evidence="7 8">
    <name type="scientific">Terrimonas ginsenosidimutans</name>
    <dbReference type="NCBI Taxonomy" id="2908004"/>
    <lineage>
        <taxon>Bacteria</taxon>
        <taxon>Pseudomonadati</taxon>
        <taxon>Bacteroidota</taxon>
        <taxon>Chitinophagia</taxon>
        <taxon>Chitinophagales</taxon>
        <taxon>Chitinophagaceae</taxon>
        <taxon>Terrimonas</taxon>
    </lineage>
</organism>
<gene>
    <name evidence="7" type="ORF">LZZ85_27985</name>
</gene>
<evidence type="ECO:0000256" key="2">
    <source>
        <dbReference type="ARBA" id="ARBA00008854"/>
    </source>
</evidence>
<evidence type="ECO:0000256" key="5">
    <source>
        <dbReference type="ARBA" id="ARBA00023136"/>
    </source>
</evidence>
<keyword evidence="3 6" id="KW-0812">Transmembrane</keyword>
<comment type="caution">
    <text evidence="7">The sequence shown here is derived from an EMBL/GenBank/DDBJ whole genome shotgun (WGS) entry which is preliminary data.</text>
</comment>
<evidence type="ECO:0000256" key="4">
    <source>
        <dbReference type="ARBA" id="ARBA00022989"/>
    </source>
</evidence>
<keyword evidence="8" id="KW-1185">Reference proteome</keyword>
<evidence type="ECO:0000313" key="7">
    <source>
        <dbReference type="EMBL" id="MCG2618173.1"/>
    </source>
</evidence>
<evidence type="ECO:0000313" key="8">
    <source>
        <dbReference type="Proteomes" id="UP001165367"/>
    </source>
</evidence>
<feature type="transmembrane region" description="Helical" evidence="6">
    <location>
        <begin position="7"/>
        <end position="27"/>
    </location>
</feature>
<dbReference type="InterPro" id="IPR023353">
    <property type="entry name" value="LemA-like_dom_sf"/>
</dbReference>
<dbReference type="Gene3D" id="1.20.1440.20">
    <property type="entry name" value="LemA-like domain"/>
    <property type="match status" value="1"/>
</dbReference>
<dbReference type="Pfam" id="PF04011">
    <property type="entry name" value="LemA"/>
    <property type="match status" value="1"/>
</dbReference>
<dbReference type="PANTHER" id="PTHR34478">
    <property type="entry name" value="PROTEIN LEMA"/>
    <property type="match status" value="1"/>
</dbReference>
<dbReference type="SUPFAM" id="SSF140478">
    <property type="entry name" value="LemA-like"/>
    <property type="match status" value="1"/>
</dbReference>
<keyword evidence="4 6" id="KW-1133">Transmembrane helix</keyword>
<accession>A0ABS9L0S6</accession>
<comment type="subcellular location">
    <subcellularLocation>
        <location evidence="1">Membrane</location>
        <topology evidence="1">Single-pass membrane protein</topology>
    </subcellularLocation>
</comment>
<evidence type="ECO:0000256" key="6">
    <source>
        <dbReference type="SAM" id="Phobius"/>
    </source>
</evidence>
<evidence type="ECO:0000256" key="1">
    <source>
        <dbReference type="ARBA" id="ARBA00004167"/>
    </source>
</evidence>
<proteinExistence type="inferred from homology"/>
<sequence>MQKKKTTGLIIAGAVILLLVIFVVSTYNSIVKKDEKVKQQWSEVQSTYQRRLDLVPNLVNTVKGVSEFEKGVLEEIAEARGKALSARTDGEPTADNVNAEQQAQDNLANATNRLIVVVEKYPTLKGTAAYAGLQTQLEGTERRIKVARNDFNAAVADYNKQVRNFPGNLVAGIFGYKAKNGFQAVEGADQSVEIKF</sequence>
<protein>
    <submittedName>
        <fullName evidence="7">LemA family protein</fullName>
    </submittedName>
</protein>